<sequence length="218" mass="24514">MSHVTLIRICKSIVSLKEVEGGSLNKECIFMCNLVMGTGYYGLKLLDILSKVNSWSLILLKFSCVHFNQGIIHSSRLRNFSRLLRKSSGMCSLRADVAIKAFTCANSSRLLDGFVNWEGFDRLQSASKIELRSLVLETCWSTVDDIHVVNIQIHRLDIGKETLAVNRPSLVLLLQMFLHTNVCEKFNDKYDSCVVVDEVCSILASLACINTFVSFILQ</sequence>
<proteinExistence type="predicted"/>
<accession>A0A6M2DAB6</accession>
<protein>
    <submittedName>
        <fullName evidence="1">Uncharacterized protein</fullName>
    </submittedName>
</protein>
<evidence type="ECO:0000313" key="1">
    <source>
        <dbReference type="EMBL" id="NOV42241.1"/>
    </source>
</evidence>
<dbReference type="AlphaFoldDB" id="A0A6M2DAB6"/>
<organism evidence="1">
    <name type="scientific">Rhipicephalus microplus</name>
    <name type="common">Cattle tick</name>
    <name type="synonym">Boophilus microplus</name>
    <dbReference type="NCBI Taxonomy" id="6941"/>
    <lineage>
        <taxon>Eukaryota</taxon>
        <taxon>Metazoa</taxon>
        <taxon>Ecdysozoa</taxon>
        <taxon>Arthropoda</taxon>
        <taxon>Chelicerata</taxon>
        <taxon>Arachnida</taxon>
        <taxon>Acari</taxon>
        <taxon>Parasitiformes</taxon>
        <taxon>Ixodida</taxon>
        <taxon>Ixodoidea</taxon>
        <taxon>Ixodidae</taxon>
        <taxon>Rhipicephalinae</taxon>
        <taxon>Rhipicephalus</taxon>
        <taxon>Boophilus</taxon>
    </lineage>
</organism>
<dbReference type="EMBL" id="GHWJ01009504">
    <property type="protein sequence ID" value="NOV42241.1"/>
    <property type="molecule type" value="Transcribed_RNA"/>
</dbReference>
<reference evidence="1" key="1">
    <citation type="submission" date="2019-09" db="EMBL/GenBank/DDBJ databases">
        <title>Organ-specific transcriptomic study of the physiology of the cattle tick, Rhipicephalus microplus.</title>
        <authorList>
            <person name="Tirloni L."/>
            <person name="Braz G."/>
            <person name="Gandara A.C.P."/>
            <person name="Sabadin G.A."/>
            <person name="da Silva R.M."/>
            <person name="Guizzo M.G."/>
            <person name="Machado J.A."/>
            <person name="Costa E.P."/>
            <person name="Gomes H.F."/>
            <person name="Moraes J."/>
            <person name="Mota M.B.S."/>
            <person name="Mesquita R.D."/>
            <person name="Alvarenga P.H."/>
            <person name="Alves F."/>
            <person name="Seixas A."/>
            <person name="da Fonseca R.N."/>
            <person name="Fogaca A."/>
            <person name="Logullo C."/>
            <person name="Tanaka A."/>
            <person name="Daffre S."/>
            <person name="Termignoni C."/>
            <person name="Vaz I.S.Jr."/>
            <person name="Oliveira P.L."/>
            <person name="Ribeiro J.M."/>
        </authorList>
    </citation>
    <scope>NUCLEOTIDE SEQUENCE</scope>
    <source>
        <strain evidence="1">Porto Alegre</strain>
    </source>
</reference>
<name>A0A6M2DAB6_RHIMP</name>